<feature type="transmembrane region" description="Helical" evidence="6">
    <location>
        <begin position="93"/>
        <end position="118"/>
    </location>
</feature>
<feature type="transmembrane region" description="Helical" evidence="6">
    <location>
        <begin position="456"/>
        <end position="476"/>
    </location>
</feature>
<accession>A0A397V5D3</accession>
<dbReference type="Pfam" id="PF01554">
    <property type="entry name" value="MatE"/>
    <property type="match status" value="2"/>
</dbReference>
<feature type="transmembrane region" description="Helical" evidence="6">
    <location>
        <begin position="205"/>
        <end position="225"/>
    </location>
</feature>
<dbReference type="NCBIfam" id="TIGR00797">
    <property type="entry name" value="matE"/>
    <property type="match status" value="1"/>
</dbReference>
<evidence type="ECO:0000256" key="4">
    <source>
        <dbReference type="ARBA" id="ARBA00022989"/>
    </source>
</evidence>
<dbReference type="OrthoDB" id="2126698at2759"/>
<evidence type="ECO:0000256" key="1">
    <source>
        <dbReference type="ARBA" id="ARBA00004141"/>
    </source>
</evidence>
<evidence type="ECO:0000256" key="2">
    <source>
        <dbReference type="ARBA" id="ARBA00010199"/>
    </source>
</evidence>
<dbReference type="CDD" id="cd13132">
    <property type="entry name" value="MATE_eukaryotic"/>
    <property type="match status" value="1"/>
</dbReference>
<dbReference type="Proteomes" id="UP000266673">
    <property type="component" value="Unassembled WGS sequence"/>
</dbReference>
<evidence type="ECO:0000256" key="3">
    <source>
        <dbReference type="ARBA" id="ARBA00022692"/>
    </source>
</evidence>
<keyword evidence="3 6" id="KW-0812">Transmembrane</keyword>
<dbReference type="GO" id="GO:0015297">
    <property type="term" value="F:antiporter activity"/>
    <property type="evidence" value="ECO:0007669"/>
    <property type="project" value="InterPro"/>
</dbReference>
<feature type="transmembrane region" description="Helical" evidence="6">
    <location>
        <begin position="359"/>
        <end position="384"/>
    </location>
</feature>
<organism evidence="7 8">
    <name type="scientific">Gigaspora rosea</name>
    <dbReference type="NCBI Taxonomy" id="44941"/>
    <lineage>
        <taxon>Eukaryota</taxon>
        <taxon>Fungi</taxon>
        <taxon>Fungi incertae sedis</taxon>
        <taxon>Mucoromycota</taxon>
        <taxon>Glomeromycotina</taxon>
        <taxon>Glomeromycetes</taxon>
        <taxon>Diversisporales</taxon>
        <taxon>Gigasporaceae</taxon>
        <taxon>Gigaspora</taxon>
    </lineage>
</organism>
<proteinExistence type="inferred from homology"/>
<evidence type="ECO:0000313" key="7">
    <source>
        <dbReference type="EMBL" id="RIB16848.1"/>
    </source>
</evidence>
<feature type="transmembrane region" description="Helical" evidence="6">
    <location>
        <begin position="138"/>
        <end position="156"/>
    </location>
</feature>
<dbReference type="GO" id="GO:0016020">
    <property type="term" value="C:membrane"/>
    <property type="evidence" value="ECO:0007669"/>
    <property type="project" value="UniProtKB-SubCell"/>
</dbReference>
<dbReference type="STRING" id="44941.A0A397V5D3"/>
<comment type="caution">
    <text evidence="7">The sequence shown here is derived from an EMBL/GenBank/DDBJ whole genome shotgun (WGS) entry which is preliminary data.</text>
</comment>
<feature type="transmembrane region" description="Helical" evidence="6">
    <location>
        <begin position="61"/>
        <end position="81"/>
    </location>
</feature>
<name>A0A397V5D3_9GLOM</name>
<dbReference type="EMBL" id="QKWP01000647">
    <property type="protein sequence ID" value="RIB16848.1"/>
    <property type="molecule type" value="Genomic_DNA"/>
</dbReference>
<dbReference type="PANTHER" id="PTHR11206">
    <property type="entry name" value="MULTIDRUG RESISTANCE PROTEIN"/>
    <property type="match status" value="1"/>
</dbReference>
<dbReference type="GO" id="GO:0042910">
    <property type="term" value="F:xenobiotic transmembrane transporter activity"/>
    <property type="evidence" value="ECO:0007669"/>
    <property type="project" value="InterPro"/>
</dbReference>
<feature type="transmembrane region" description="Helical" evidence="6">
    <location>
        <begin position="231"/>
        <end position="255"/>
    </location>
</feature>
<evidence type="ECO:0000256" key="6">
    <source>
        <dbReference type="SAM" id="Phobius"/>
    </source>
</evidence>
<keyword evidence="5 6" id="KW-0472">Membrane</keyword>
<feature type="transmembrane region" description="Helical" evidence="6">
    <location>
        <begin position="176"/>
        <end position="193"/>
    </location>
</feature>
<gene>
    <name evidence="7" type="ORF">C2G38_1969615</name>
</gene>
<evidence type="ECO:0000313" key="8">
    <source>
        <dbReference type="Proteomes" id="UP000266673"/>
    </source>
</evidence>
<dbReference type="GO" id="GO:1990961">
    <property type="term" value="P:xenobiotic detoxification by transmembrane export across the plasma membrane"/>
    <property type="evidence" value="ECO:0007669"/>
    <property type="project" value="InterPro"/>
</dbReference>
<comment type="similarity">
    <text evidence="2">Belongs to the multi antimicrobial extrusion (MATE) (TC 2.A.66.1) family.</text>
</comment>
<evidence type="ECO:0000256" key="5">
    <source>
        <dbReference type="ARBA" id="ARBA00023136"/>
    </source>
</evidence>
<dbReference type="InterPro" id="IPR045069">
    <property type="entry name" value="MATE_euk"/>
</dbReference>
<reference evidence="7 8" key="1">
    <citation type="submission" date="2018-06" db="EMBL/GenBank/DDBJ databases">
        <title>Comparative genomics reveals the genomic features of Rhizophagus irregularis, R. cerebriforme, R. diaphanum and Gigaspora rosea, and their symbiotic lifestyle signature.</title>
        <authorList>
            <person name="Morin E."/>
            <person name="San Clemente H."/>
            <person name="Chen E.C.H."/>
            <person name="De La Providencia I."/>
            <person name="Hainaut M."/>
            <person name="Kuo A."/>
            <person name="Kohler A."/>
            <person name="Murat C."/>
            <person name="Tang N."/>
            <person name="Roy S."/>
            <person name="Loubradou J."/>
            <person name="Henrissat B."/>
            <person name="Grigoriev I.V."/>
            <person name="Corradi N."/>
            <person name="Roux C."/>
            <person name="Martin F.M."/>
        </authorList>
    </citation>
    <scope>NUCLEOTIDE SEQUENCE [LARGE SCALE GENOMIC DNA]</scope>
    <source>
        <strain evidence="7 8">DAOM 194757</strain>
    </source>
</reference>
<keyword evidence="4 6" id="KW-1133">Transmembrane helix</keyword>
<comment type="subcellular location">
    <subcellularLocation>
        <location evidence="1">Membrane</location>
        <topology evidence="1">Multi-pass membrane protein</topology>
    </subcellularLocation>
</comment>
<keyword evidence="8" id="KW-1185">Reference proteome</keyword>
<dbReference type="InterPro" id="IPR002528">
    <property type="entry name" value="MATE_fam"/>
</dbReference>
<sequence length="506" mass="55651">MSSSSQNIQREPNRFDQRVTIDERTPLISETINPNLEIRLNDIIEIKTFSTHEAIYLLKKAFPAFIAFLLLQILQVTNVFFVGHMGQTELAGLALGTMFAAITCWSIGFGATAALDTLCPQGYTSGNPKMTGIYTQRAIIVMMLGFIPIGIIWLLSDQILIYLGQDAELSHYSALYLRYLLLGAPPNLIFWCLEKFLQGQGIMKATTYVLAICCPINIFLNYALIWEPLSLGYIGAPIATTITNWLMLLLTILYIKYIDGYDAWGGWSHLSFEDWSSFTRLALPGMLTACADWWVYELIALCAGYIGGVSLASHRLVLTSTLLLYQIPHSLAVAASNRVGNLLGAGLPNKATITTNTSLLLAVMGATCNAMILLCFKDSIGYLFTYDEDVVKMVASILPLAALFQLSDGVGNIGSGVLRGQGRLKTVAAIFLPAFYLIGLPLGLLFAFKFNMGLKGLWTGVTCASISMAVGIFMAVSMTDWKLEVEECNRRIKSELIVKKNNVDEL</sequence>
<feature type="transmembrane region" description="Helical" evidence="6">
    <location>
        <begin position="427"/>
        <end position="450"/>
    </location>
</feature>
<protein>
    <submittedName>
        <fullName evidence="7">Mate-domain-containing protein</fullName>
    </submittedName>
</protein>
<dbReference type="AlphaFoldDB" id="A0A397V5D3"/>